<dbReference type="HOGENOM" id="CLU_2691144_0_0_1"/>
<gene>
    <name evidence="1 4" type="ordered locus">At1g58235</name>
</gene>
<dbReference type="TAIR" id="AT1G58235"/>
<evidence type="ECO:0000313" key="1">
    <source>
        <dbReference type="Araport" id="AT1G58235"/>
    </source>
</evidence>
<dbReference type="FunCoup" id="Q93ZI5">
    <property type="interactions" value="1"/>
</dbReference>
<name>Q93ZI5_ARATH</name>
<reference evidence="4" key="4">
    <citation type="submission" date="2011-02" db="EMBL/GenBank/DDBJ databases">
        <authorList>
            <consortium name="TAIR"/>
            <person name="Swarbreck D."/>
            <person name="Lamesch P."/>
            <person name="Wilks C."/>
            <person name="Huala E."/>
        </authorList>
    </citation>
    <scope>NUCLEOTIDE SEQUENCE</scope>
</reference>
<evidence type="ECO:0000313" key="3">
    <source>
        <dbReference type="EMBL" id="AAL90975.1"/>
    </source>
</evidence>
<reference evidence="3" key="3">
    <citation type="submission" date="2002-03" db="EMBL/GenBank/DDBJ databases">
        <title>Arabidopsis ORF clones.</title>
        <authorList>
            <person name="Cheuk R."/>
            <person name="Chen H."/>
            <person name="Kim C.J."/>
            <person name="Meyers M.C."/>
            <person name="Shinn P."/>
            <person name="Banh J."/>
            <person name="Bowser L."/>
            <person name="Carninci P."/>
            <person name="Chang E."/>
            <person name="Dale J.M."/>
            <person name="Goldsmith A.D."/>
            <person name="Hayashizaki Y."/>
            <person name="Ishida J."/>
            <person name="Jones T."/>
            <person name="Kamiya A."/>
            <person name="Karlin-Neumann G."/>
            <person name="Kawai J."/>
            <person name="Lam B."/>
            <person name="Lee J.M."/>
            <person name="Lin J."/>
            <person name="Miranda M."/>
            <person name="Narusaka M."/>
            <person name="Nguyen M."/>
            <person name="Onodera C.S."/>
            <person name="Palm C.J."/>
            <person name="Quach H.L."/>
            <person name="Sakurai T."/>
            <person name="Satou M."/>
            <person name="Seki M."/>
            <person name="Southwick A."/>
            <person name="Tang C.C."/>
            <person name="Toriumi M."/>
            <person name="Wu H.C."/>
            <person name="Yamada K."/>
            <person name="Yamamura Y."/>
            <person name="Yu G."/>
            <person name="Yu S."/>
            <person name="Shinozaki K."/>
            <person name="Davis R.W."/>
            <person name="Theologis A."/>
            <person name="Ecker J.R."/>
        </authorList>
    </citation>
    <scope>NUCLEOTIDE SEQUENCE</scope>
</reference>
<dbReference type="RefSeq" id="NP_001321804.1">
    <property type="nucleotide sequence ID" value="NM_001333827.1"/>
</dbReference>
<dbReference type="PaxDb" id="3702-AT1G58235.1"/>
<evidence type="ECO:0000313" key="5">
    <source>
        <dbReference type="Proteomes" id="UP000006548"/>
    </source>
</evidence>
<protein>
    <submittedName>
        <fullName evidence="3">At1g58243/At1g58243</fullName>
    </submittedName>
</protein>
<organism evidence="2">
    <name type="scientific">Arabidopsis thaliana</name>
    <name type="common">Mouse-ear cress</name>
    <dbReference type="NCBI Taxonomy" id="3702"/>
    <lineage>
        <taxon>Eukaryota</taxon>
        <taxon>Viridiplantae</taxon>
        <taxon>Streptophyta</taxon>
        <taxon>Embryophyta</taxon>
        <taxon>Tracheophyta</taxon>
        <taxon>Spermatophyta</taxon>
        <taxon>Magnoliopsida</taxon>
        <taxon>eudicotyledons</taxon>
        <taxon>Gunneridae</taxon>
        <taxon>Pentapetalae</taxon>
        <taxon>rosids</taxon>
        <taxon>malvids</taxon>
        <taxon>Brassicales</taxon>
        <taxon>Brassicaceae</taxon>
        <taxon>Camelineae</taxon>
        <taxon>Arabidopsis</taxon>
    </lineage>
</organism>
<dbReference type="EMBL" id="AY057511">
    <property type="protein sequence ID" value="AAL09752.1"/>
    <property type="molecule type" value="mRNA"/>
</dbReference>
<dbReference type="Proteomes" id="UP000006548">
    <property type="component" value="Chromosome 1"/>
</dbReference>
<dbReference type="GeneID" id="842192"/>
<dbReference type="AlphaFoldDB" id="Q93ZI5"/>
<keyword evidence="5" id="KW-1185">Reference proteome</keyword>
<reference evidence="5" key="6">
    <citation type="journal article" date="2017" name="Plant J.">
        <title>Araport11: a complete reannotation of the Arabidopsis thaliana reference genome.</title>
        <authorList>
            <person name="Cheng C.Y."/>
            <person name="Krishnakumar V."/>
            <person name="Chan A.P."/>
            <person name="Thibaud-Nissen F."/>
            <person name="Schobel S."/>
            <person name="Town C.D."/>
        </authorList>
    </citation>
    <scope>GENOME REANNOTATION</scope>
    <source>
        <strain evidence="5">cv. Columbia</strain>
    </source>
</reference>
<evidence type="ECO:0000313" key="4">
    <source>
        <dbReference type="EMBL" id="AEE33519.1"/>
    </source>
</evidence>
<reference evidence="4 5" key="1">
    <citation type="journal article" date="2000" name="Nature">
        <title>Sequence and analysis of chromosome 1 of the plant Arabidopsis thaliana.</title>
        <authorList>
            <person name="Theologis A."/>
            <person name="Ecker J.R."/>
            <person name="Palm C.J."/>
            <person name="Federspiel N.A."/>
            <person name="Kaul S."/>
            <person name="White O."/>
            <person name="Alonso J."/>
            <person name="Altafi H."/>
            <person name="Araujo R."/>
            <person name="Bowman C.L."/>
            <person name="Brooks S.Y."/>
            <person name="Buehler E."/>
            <person name="Chan A."/>
            <person name="Chao Q."/>
            <person name="Chen H."/>
            <person name="Cheuk R.F."/>
            <person name="Chin C.W."/>
            <person name="Chung M.K."/>
            <person name="Conn L."/>
            <person name="Conway A.B."/>
            <person name="Conway A.R."/>
            <person name="Creasy T.H."/>
            <person name="Dewar K."/>
            <person name="Dunn P."/>
            <person name="Etgu P."/>
            <person name="Feldblyum T.V."/>
            <person name="Feng J."/>
            <person name="Fong B."/>
            <person name="Fujii C.Y."/>
            <person name="Gill J.E."/>
            <person name="Goldsmith A.D."/>
            <person name="Haas B."/>
            <person name="Hansen N.F."/>
            <person name="Hughes B."/>
            <person name="Huizar L."/>
            <person name="Hunter J.L."/>
            <person name="Jenkins J."/>
            <person name="Johnson-Hopson C."/>
            <person name="Khan S."/>
            <person name="Khaykin E."/>
            <person name="Kim C.J."/>
            <person name="Koo H.L."/>
            <person name="Kremenetskaia I."/>
            <person name="Kurtz D.B."/>
            <person name="Kwan A."/>
            <person name="Lam B."/>
            <person name="Langin-Hooper S."/>
            <person name="Lee A."/>
            <person name="Lee J.M."/>
            <person name="Lenz C.A."/>
            <person name="Li J.H."/>
            <person name="Li Y."/>
            <person name="Lin X."/>
            <person name="Liu S.X."/>
            <person name="Liu Z.A."/>
            <person name="Luros J.S."/>
            <person name="Maiti R."/>
            <person name="Marziali A."/>
            <person name="Militscher J."/>
            <person name="Miranda M."/>
            <person name="Nguyen M."/>
            <person name="Nierman W.C."/>
            <person name="Osborne B.I."/>
            <person name="Pai G."/>
            <person name="Peterson J."/>
            <person name="Pham P.K."/>
            <person name="Rizzo M."/>
            <person name="Rooney T."/>
            <person name="Rowley D."/>
            <person name="Sakano H."/>
            <person name="Salzberg S.L."/>
            <person name="Schwartz J.R."/>
            <person name="Shinn P."/>
            <person name="Southwick A.M."/>
            <person name="Sun H."/>
            <person name="Tallon L.J."/>
            <person name="Tambunga G."/>
            <person name="Toriumi M.J."/>
            <person name="Town C.D."/>
            <person name="Utterback T."/>
            <person name="Van Aken S."/>
            <person name="Vaysberg M."/>
            <person name="Vysotskaia V.S."/>
            <person name="Walker M."/>
            <person name="Wu D."/>
            <person name="Yu G."/>
            <person name="Fraser C.M."/>
            <person name="Venter J.C."/>
            <person name="Davis R.W."/>
        </authorList>
    </citation>
    <scope>NUCLEOTIDE SEQUENCE [LARGE SCALE GENOMIC DNA]</scope>
    <source>
        <strain evidence="5">cv. Columbia</strain>
    </source>
</reference>
<reference evidence="2" key="2">
    <citation type="submission" date="2001-09" db="EMBL/GenBank/DDBJ databases">
        <title>Arabidopsis cDNA clones.</title>
        <authorList>
            <person name="Cheuk R."/>
            <person name="Chen H."/>
            <person name="Kim C.J."/>
            <person name="Koesema E."/>
            <person name="Meyers M.C."/>
            <person name="Banh J."/>
            <person name="Bowser L."/>
            <person name="Carninci P."/>
            <person name="Dale J.M."/>
            <person name="Goldsmith A.D."/>
            <person name="Hayashizaki Y."/>
            <person name="Ishida J."/>
            <person name="Jiang P.X."/>
            <person name="Jones T."/>
            <person name="Kamiya A."/>
            <person name="Karlin-Neumann G."/>
            <person name="Kawai J."/>
            <person name="Lam B."/>
            <person name="Lee J.M."/>
            <person name="Lin J."/>
            <person name="Liu S.X."/>
            <person name="Miranda M."/>
            <person name="Narusaka M."/>
            <person name="Nguyen M."/>
            <person name="Onodera C.S."/>
            <person name="Palm C.J."/>
            <person name="Pham P.K."/>
            <person name="Quach H.L."/>
            <person name="Sakurai T."/>
            <person name="Satou M."/>
            <person name="Seki M."/>
            <person name="Southwick A."/>
            <person name="Tang C.C."/>
            <person name="Toriumi M."/>
            <person name="Yamada K."/>
            <person name="Yamamura Y."/>
            <person name="Yu G."/>
            <person name="Yu S."/>
            <person name="Shinozaki K."/>
            <person name="Davis R.W."/>
            <person name="Theologis A."/>
            <person name="Ecker J.R."/>
        </authorList>
    </citation>
    <scope>NUCLEOTIDE SEQUENCE</scope>
</reference>
<proteinExistence type="evidence at transcript level"/>
<dbReference type="ExpressionAtlas" id="Q93ZI5">
    <property type="expression patterns" value="baseline and differential"/>
</dbReference>
<dbReference type="STRING" id="3702.Q93ZI5"/>
<accession>Q93ZI5</accession>
<sequence length="74" mass="7598">MSSGFLRQGRPVCQPASARHPYASCDVVCRLLSRNLLAPLAELSGVAVLHRLVPLPTVVGSCLASPSSLSGGLG</sequence>
<dbReference type="RefSeq" id="NP_683439.1">
    <property type="nucleotide sequence ID" value="NM_148598.3"/>
</dbReference>
<dbReference type="EMBL" id="CP002684">
    <property type="protein sequence ID" value="AEE33519.1"/>
    <property type="molecule type" value="Genomic_DNA"/>
</dbReference>
<dbReference type="Araport" id="AT1G58235"/>
<evidence type="ECO:0000313" key="2">
    <source>
        <dbReference type="EMBL" id="AAL09752.1"/>
    </source>
</evidence>
<dbReference type="EMBL" id="AY090314">
    <property type="protein sequence ID" value="AAL90975.1"/>
    <property type="molecule type" value="mRNA"/>
</dbReference>
<reference evidence="4" key="5">
    <citation type="submission" date="2016-05" db="EMBL/GenBank/DDBJ databases">
        <authorList>
            <person name="Krishnakumar V."/>
            <person name="Cheng C.-Y."/>
            <person name="Chan A.P."/>
            <person name="Schobel S."/>
            <person name="Kim M."/>
            <person name="Ferlanti E.S."/>
            <person name="Belyaeva I."/>
            <person name="Rosen B.D."/>
            <person name="Micklem G."/>
            <person name="Miller J.R."/>
            <person name="Vaughn M."/>
            <person name="Town C.D."/>
        </authorList>
    </citation>
    <scope>NUCLEOTIDE SEQUENCE</scope>
</reference>
<dbReference type="EMBL" id="CP002684">
    <property type="protein sequence ID" value="ANM59448.1"/>
    <property type="molecule type" value="Genomic_DNA"/>
</dbReference>
<dbReference type="KEGG" id="ath:AT1G58235"/>